<sequence>MPPLRPSPRLLQPCPATTHLPLSSVYASVDEMAAQTLTYMNTFEEHASIVRGHREGATAYQRMLNEQQVLSPDTAWPLLDSEGLRTLRCRMEDIIRHPATSIDDHLRICCAANTLLLLQHDVISRLSIPESDDVEKKINQLRRAKYMAKRDGFRPVVPTCLPTFQRPQSQLPHDRITTDTVDRLIDLQFLSQVIGQQFYLNPDNTFFRIHAIKASSDGFRFSIQYENTREPVVADPDEYTRLLYDYGTV</sequence>
<dbReference type="Proteomes" id="UP000054217">
    <property type="component" value="Unassembled WGS sequence"/>
</dbReference>
<name>A0A0C3PAR2_PISTI</name>
<dbReference type="EMBL" id="KN831969">
    <property type="protein sequence ID" value="KIO04704.1"/>
    <property type="molecule type" value="Genomic_DNA"/>
</dbReference>
<dbReference type="HOGENOM" id="CLU_069680_0_0_1"/>
<organism evidence="1 2">
    <name type="scientific">Pisolithus tinctorius Marx 270</name>
    <dbReference type="NCBI Taxonomy" id="870435"/>
    <lineage>
        <taxon>Eukaryota</taxon>
        <taxon>Fungi</taxon>
        <taxon>Dikarya</taxon>
        <taxon>Basidiomycota</taxon>
        <taxon>Agaricomycotina</taxon>
        <taxon>Agaricomycetes</taxon>
        <taxon>Agaricomycetidae</taxon>
        <taxon>Boletales</taxon>
        <taxon>Sclerodermatineae</taxon>
        <taxon>Pisolithaceae</taxon>
        <taxon>Pisolithus</taxon>
    </lineage>
</organism>
<keyword evidence="2" id="KW-1185">Reference proteome</keyword>
<dbReference type="AlphaFoldDB" id="A0A0C3PAR2"/>
<protein>
    <submittedName>
        <fullName evidence="1">Uncharacterized protein</fullName>
    </submittedName>
</protein>
<dbReference type="OrthoDB" id="2685204at2759"/>
<evidence type="ECO:0000313" key="2">
    <source>
        <dbReference type="Proteomes" id="UP000054217"/>
    </source>
</evidence>
<proteinExistence type="predicted"/>
<reference evidence="2" key="2">
    <citation type="submission" date="2015-01" db="EMBL/GenBank/DDBJ databases">
        <title>Evolutionary Origins and Diversification of the Mycorrhizal Mutualists.</title>
        <authorList>
            <consortium name="DOE Joint Genome Institute"/>
            <consortium name="Mycorrhizal Genomics Consortium"/>
            <person name="Kohler A."/>
            <person name="Kuo A."/>
            <person name="Nagy L.G."/>
            <person name="Floudas D."/>
            <person name="Copeland A."/>
            <person name="Barry K.W."/>
            <person name="Cichocki N."/>
            <person name="Veneault-Fourrey C."/>
            <person name="LaButti K."/>
            <person name="Lindquist E.A."/>
            <person name="Lipzen A."/>
            <person name="Lundell T."/>
            <person name="Morin E."/>
            <person name="Murat C."/>
            <person name="Riley R."/>
            <person name="Ohm R."/>
            <person name="Sun H."/>
            <person name="Tunlid A."/>
            <person name="Henrissat B."/>
            <person name="Grigoriev I.V."/>
            <person name="Hibbett D.S."/>
            <person name="Martin F."/>
        </authorList>
    </citation>
    <scope>NUCLEOTIDE SEQUENCE [LARGE SCALE GENOMIC DNA]</scope>
    <source>
        <strain evidence="2">Marx 270</strain>
    </source>
</reference>
<evidence type="ECO:0000313" key="1">
    <source>
        <dbReference type="EMBL" id="KIO04704.1"/>
    </source>
</evidence>
<dbReference type="InParanoid" id="A0A0C3PAR2"/>
<accession>A0A0C3PAR2</accession>
<gene>
    <name evidence="1" type="ORF">M404DRAFT_25825</name>
</gene>
<reference evidence="1 2" key="1">
    <citation type="submission" date="2014-04" db="EMBL/GenBank/DDBJ databases">
        <authorList>
            <consortium name="DOE Joint Genome Institute"/>
            <person name="Kuo A."/>
            <person name="Kohler A."/>
            <person name="Costa M.D."/>
            <person name="Nagy L.G."/>
            <person name="Floudas D."/>
            <person name="Copeland A."/>
            <person name="Barry K.W."/>
            <person name="Cichocki N."/>
            <person name="Veneault-Fourrey C."/>
            <person name="LaButti K."/>
            <person name="Lindquist E.A."/>
            <person name="Lipzen A."/>
            <person name="Lundell T."/>
            <person name="Morin E."/>
            <person name="Murat C."/>
            <person name="Sun H."/>
            <person name="Tunlid A."/>
            <person name="Henrissat B."/>
            <person name="Grigoriev I.V."/>
            <person name="Hibbett D.S."/>
            <person name="Martin F."/>
            <person name="Nordberg H.P."/>
            <person name="Cantor M.N."/>
            <person name="Hua S.X."/>
        </authorList>
    </citation>
    <scope>NUCLEOTIDE SEQUENCE [LARGE SCALE GENOMIC DNA]</scope>
    <source>
        <strain evidence="1 2">Marx 270</strain>
    </source>
</reference>